<feature type="region of interest" description="Disordered" evidence="1">
    <location>
        <begin position="30"/>
        <end position="79"/>
    </location>
</feature>
<dbReference type="PANTHER" id="PTHR39600:SF1">
    <property type="entry name" value="PEPTIDASE INHIBITOR I78 FAMILY PROTEIN"/>
    <property type="match status" value="1"/>
</dbReference>
<dbReference type="PANTHER" id="PTHR39600">
    <property type="entry name" value="PEPTIDASE INHIBITOR I78 FAMILY PROTEIN"/>
    <property type="match status" value="1"/>
</dbReference>
<evidence type="ECO:0000313" key="4">
    <source>
        <dbReference type="Proteomes" id="UP001156831"/>
    </source>
</evidence>
<accession>A0ABT6JJP9</accession>
<dbReference type="InterPro" id="IPR021719">
    <property type="entry name" value="Prot_inh_I78"/>
</dbReference>
<evidence type="ECO:0000313" key="3">
    <source>
        <dbReference type="EMBL" id="MDH5830885.1"/>
    </source>
</evidence>
<feature type="signal peptide" evidence="2">
    <location>
        <begin position="1"/>
        <end position="28"/>
    </location>
</feature>
<dbReference type="PROSITE" id="PS51257">
    <property type="entry name" value="PROKAR_LIPOPROTEIN"/>
    <property type="match status" value="1"/>
</dbReference>
<dbReference type="Proteomes" id="UP001156831">
    <property type="component" value="Unassembled WGS sequence"/>
</dbReference>
<evidence type="ECO:0000256" key="1">
    <source>
        <dbReference type="SAM" id="MobiDB-lite"/>
    </source>
</evidence>
<keyword evidence="2" id="KW-0732">Signal</keyword>
<dbReference type="EMBL" id="JARXRN010000025">
    <property type="protein sequence ID" value="MDH5830885.1"/>
    <property type="molecule type" value="Genomic_DNA"/>
</dbReference>
<dbReference type="RefSeq" id="WP_280601769.1">
    <property type="nucleotide sequence ID" value="NZ_JARXRN010000025.1"/>
</dbReference>
<feature type="compositionally biased region" description="Low complexity" evidence="1">
    <location>
        <begin position="35"/>
        <end position="66"/>
    </location>
</feature>
<protein>
    <submittedName>
        <fullName evidence="3">I78 family peptidase inhibitor</fullName>
    </submittedName>
</protein>
<feature type="chain" id="PRO_5046822896" evidence="2">
    <location>
        <begin position="29"/>
        <end position="146"/>
    </location>
</feature>
<dbReference type="Gene3D" id="3.30.10.10">
    <property type="entry name" value="Trypsin Inhibitor V, subunit A"/>
    <property type="match status" value="1"/>
</dbReference>
<keyword evidence="4" id="KW-1185">Reference proteome</keyword>
<dbReference type="Pfam" id="PF11720">
    <property type="entry name" value="Inhibitor_I78"/>
    <property type="match status" value="1"/>
</dbReference>
<reference evidence="3 4" key="1">
    <citation type="submission" date="2023-04" db="EMBL/GenBank/DDBJ databases">
        <title>Luteimonas sp. M1R5S18.</title>
        <authorList>
            <person name="Sun J.-Q."/>
        </authorList>
    </citation>
    <scope>NUCLEOTIDE SEQUENCE [LARGE SCALE GENOMIC DNA]</scope>
    <source>
        <strain evidence="3 4">M1R5S18</strain>
    </source>
</reference>
<sequence length="146" mass="14791">MIHLPRRTRFPAASALAISLALLLGACAPREDAPAPDADTTPPAATAPAPAAAPPDARVPPDTVDAIDAGSEPDASTAQRVCNADAVQALVGQEATEAVVTKATADSQSASVRVLRPGDAATMDFRQDRLNINVDDAGVIEKVGCG</sequence>
<gene>
    <name evidence="3" type="ORF">QFW80_10205</name>
</gene>
<comment type="caution">
    <text evidence="3">The sequence shown here is derived from an EMBL/GenBank/DDBJ whole genome shotgun (WGS) entry which is preliminary data.</text>
</comment>
<evidence type="ECO:0000256" key="2">
    <source>
        <dbReference type="SAM" id="SignalP"/>
    </source>
</evidence>
<name>A0ABT6JJP9_9GAMM</name>
<organism evidence="3 4">
    <name type="scientific">Luteimonas rhizosphaericola</name>
    <dbReference type="NCBI Taxonomy" id="3042024"/>
    <lineage>
        <taxon>Bacteria</taxon>
        <taxon>Pseudomonadati</taxon>
        <taxon>Pseudomonadota</taxon>
        <taxon>Gammaproteobacteria</taxon>
        <taxon>Lysobacterales</taxon>
        <taxon>Lysobacteraceae</taxon>
        <taxon>Luteimonas</taxon>
    </lineage>
</organism>
<proteinExistence type="predicted"/>